<dbReference type="AlphaFoldDB" id="A0A2S4UA85"/>
<comment type="caution">
    <text evidence="2">The sequence shown here is derived from an EMBL/GenBank/DDBJ whole genome shotgun (WGS) entry which is preliminary data.</text>
</comment>
<sequence length="363" mass="39454">MGAHLRNGRDISAEQQQQDLELQSKYPISSSAAERLCRVREQLAASTSGQENILPSGAHRFQPGSVTEGRQSVRNFPSPSFKQVDTRTASRQEIPVGQTTNIDTSVDSNPRGNESTRAPEHGNNPFGQSTGEPSFVYGRGTLYPSLRHRHQHARPAMEPVPKGLASTEHPLNEDGFTTSHFHAGSSHESRGPQRDAQSQPTVDSARLDGPLGAISPEQHNTRYHDSSVDTGRANGHVNPTSPRSESNQLRSEPYRPKTGSPRDPSRTRPECTSSDPRDHLPGSLPTHDTRALDPPATAAESTVYYTPGVPEPNCCHQTGYGSTDPRKPTTSTPLRQSTTILPEPSSQHVVPTAPQVGEDQTQQ</sequence>
<protein>
    <submittedName>
        <fullName evidence="2">Uncharacterized protein</fullName>
    </submittedName>
</protein>
<dbReference type="EMBL" id="PKSM01000514">
    <property type="protein sequence ID" value="POV94197.1"/>
    <property type="molecule type" value="Genomic_DNA"/>
</dbReference>
<dbReference type="OrthoDB" id="10634964at2759"/>
<dbReference type="VEuPathDB" id="FungiDB:PSHT_16362"/>
<evidence type="ECO:0000313" key="3">
    <source>
        <dbReference type="Proteomes" id="UP000238274"/>
    </source>
</evidence>
<proteinExistence type="predicted"/>
<name>A0A2S4UA85_9BASI</name>
<reference evidence="2 3" key="1">
    <citation type="submission" date="2017-12" db="EMBL/GenBank/DDBJ databases">
        <title>Gene loss provides genomic basis for host adaptation in cereal stripe rust fungi.</title>
        <authorList>
            <person name="Xia C."/>
        </authorList>
    </citation>
    <scope>NUCLEOTIDE SEQUENCE [LARGE SCALE GENOMIC DNA]</scope>
    <source>
        <strain evidence="2 3">93TX-2</strain>
    </source>
</reference>
<evidence type="ECO:0000313" key="2">
    <source>
        <dbReference type="EMBL" id="POV94197.1"/>
    </source>
</evidence>
<evidence type="ECO:0000256" key="1">
    <source>
        <dbReference type="SAM" id="MobiDB-lite"/>
    </source>
</evidence>
<gene>
    <name evidence="2" type="ORF">PSHT_16362</name>
</gene>
<feature type="compositionally biased region" description="Polar residues" evidence="1">
    <location>
        <begin position="91"/>
        <end position="116"/>
    </location>
</feature>
<organism evidence="2 3">
    <name type="scientific">Puccinia striiformis</name>
    <dbReference type="NCBI Taxonomy" id="27350"/>
    <lineage>
        <taxon>Eukaryota</taxon>
        <taxon>Fungi</taxon>
        <taxon>Dikarya</taxon>
        <taxon>Basidiomycota</taxon>
        <taxon>Pucciniomycotina</taxon>
        <taxon>Pucciniomycetes</taxon>
        <taxon>Pucciniales</taxon>
        <taxon>Pucciniaceae</taxon>
        <taxon>Puccinia</taxon>
    </lineage>
</organism>
<accession>A0A2S4UA85</accession>
<feature type="compositionally biased region" description="Polar residues" evidence="1">
    <location>
        <begin position="44"/>
        <end position="53"/>
    </location>
</feature>
<feature type="compositionally biased region" description="Polar residues" evidence="1">
    <location>
        <begin position="328"/>
        <end position="349"/>
    </location>
</feature>
<feature type="compositionally biased region" description="Basic and acidic residues" evidence="1">
    <location>
        <begin position="263"/>
        <end position="280"/>
    </location>
</feature>
<keyword evidence="3" id="KW-1185">Reference proteome</keyword>
<feature type="compositionally biased region" description="Polar residues" evidence="1">
    <location>
        <begin position="64"/>
        <end position="83"/>
    </location>
</feature>
<feature type="compositionally biased region" description="Polar residues" evidence="1">
    <location>
        <begin position="237"/>
        <end position="250"/>
    </location>
</feature>
<reference evidence="3" key="3">
    <citation type="journal article" date="2018" name="Mol. Plant Microbe Interact.">
        <title>Genome sequence resources for the wheat stripe rust pathogen (Puccinia striiformis f. sp. tritici) and the barley stripe rust pathogen (Puccinia striiformis f. sp. hordei).</title>
        <authorList>
            <person name="Xia C."/>
            <person name="Wang M."/>
            <person name="Yin C."/>
            <person name="Cornejo O.E."/>
            <person name="Hulbert S.H."/>
            <person name="Chen X."/>
        </authorList>
    </citation>
    <scope>NUCLEOTIDE SEQUENCE [LARGE SCALE GENOMIC DNA]</scope>
    <source>
        <strain evidence="3">93TX-2</strain>
    </source>
</reference>
<dbReference type="Proteomes" id="UP000238274">
    <property type="component" value="Unassembled WGS sequence"/>
</dbReference>
<feature type="region of interest" description="Disordered" evidence="1">
    <location>
        <begin position="1"/>
        <end position="26"/>
    </location>
</feature>
<reference evidence="3" key="2">
    <citation type="journal article" date="2018" name="BMC Genomics">
        <title>Genomic insights into host adaptation between the wheat stripe rust pathogen (Puccinia striiformis f. sp. tritici) and the barley stripe rust pathogen (Puccinia striiformis f. sp. hordei).</title>
        <authorList>
            <person name="Xia C."/>
            <person name="Wang M."/>
            <person name="Yin C."/>
            <person name="Cornejo O.E."/>
            <person name="Hulbert S.H."/>
            <person name="Chen X."/>
        </authorList>
    </citation>
    <scope>NUCLEOTIDE SEQUENCE [LARGE SCALE GENOMIC DNA]</scope>
    <source>
        <strain evidence="3">93TX-2</strain>
    </source>
</reference>
<feature type="compositionally biased region" description="Polar residues" evidence="1">
    <location>
        <begin position="13"/>
        <end position="26"/>
    </location>
</feature>
<feature type="region of interest" description="Disordered" evidence="1">
    <location>
        <begin position="43"/>
        <end position="363"/>
    </location>
</feature>